<reference evidence="1 2" key="1">
    <citation type="submission" date="2017-05" db="EMBL/GenBank/DDBJ databases">
        <title>Functional genome analysis of Paenibacillus pasadenensis strain R16: insights on endophytic life style and antifungal activity.</title>
        <authorList>
            <person name="Passera A."/>
            <person name="Marcolungo L."/>
            <person name="Casati P."/>
            <person name="Brasca M."/>
            <person name="Quaglino F."/>
            <person name="Delledonne M."/>
        </authorList>
    </citation>
    <scope>NUCLEOTIDE SEQUENCE [LARGE SCALE GENOMIC DNA]</scope>
    <source>
        <strain evidence="1 2">R16</strain>
    </source>
</reference>
<dbReference type="AlphaFoldDB" id="A0A2N5N4B3"/>
<name>A0A2N5N4B3_9BACL</name>
<evidence type="ECO:0000313" key="2">
    <source>
        <dbReference type="Proteomes" id="UP000234789"/>
    </source>
</evidence>
<dbReference type="Proteomes" id="UP000234789">
    <property type="component" value="Unassembled WGS sequence"/>
</dbReference>
<organism evidence="1 2">
    <name type="scientific">Paenibacillus pasadenensis</name>
    <dbReference type="NCBI Taxonomy" id="217090"/>
    <lineage>
        <taxon>Bacteria</taxon>
        <taxon>Bacillati</taxon>
        <taxon>Bacillota</taxon>
        <taxon>Bacilli</taxon>
        <taxon>Bacillales</taxon>
        <taxon>Paenibacillaceae</taxon>
        <taxon>Paenibacillus</taxon>
    </lineage>
</organism>
<keyword evidence="2" id="KW-1185">Reference proteome</keyword>
<comment type="caution">
    <text evidence="1">The sequence shown here is derived from an EMBL/GenBank/DDBJ whole genome shotgun (WGS) entry which is preliminary data.</text>
</comment>
<sequence>MRLVALAAVAAAAGAWLYGYGIMPIWQGGMAAIASDKERYSLDISTLPGEYSMELDLTDLSANVGRDLYRHGDQRIWLSHLEPNSGLLMACFRSDGTVSWSGATLASGLRHARSDSGFGYTLEARMDVQAAGSVYEASGTGMSGINYRKGDMFCYFPFPDKAAEEAAKKEGKALLVVEGLQLHRWTRR</sequence>
<dbReference type="RefSeq" id="WP_101808850.1">
    <property type="nucleotide sequence ID" value="NZ_NFEZ01000004.1"/>
</dbReference>
<gene>
    <name evidence="1" type="ORF">B8V81_3573</name>
</gene>
<evidence type="ECO:0000313" key="1">
    <source>
        <dbReference type="EMBL" id="PLT45142.1"/>
    </source>
</evidence>
<dbReference type="EMBL" id="NFEZ01000004">
    <property type="protein sequence ID" value="PLT45142.1"/>
    <property type="molecule type" value="Genomic_DNA"/>
</dbReference>
<accession>A0A2N5N4B3</accession>
<proteinExistence type="predicted"/>
<protein>
    <submittedName>
        <fullName evidence="1">Uncharacterized protein</fullName>
    </submittedName>
</protein>